<dbReference type="AlphaFoldDB" id="A0A5C3MRU0"/>
<evidence type="ECO:0000313" key="2">
    <source>
        <dbReference type="Proteomes" id="UP000305948"/>
    </source>
</evidence>
<proteinExistence type="predicted"/>
<dbReference type="EMBL" id="ML213522">
    <property type="protein sequence ID" value="TFK47772.1"/>
    <property type="molecule type" value="Genomic_DNA"/>
</dbReference>
<accession>A0A5C3MRU0</accession>
<name>A0A5C3MRU0_9AGAM</name>
<evidence type="ECO:0000313" key="1">
    <source>
        <dbReference type="EMBL" id="TFK47772.1"/>
    </source>
</evidence>
<protein>
    <submittedName>
        <fullName evidence="1">Uncharacterized protein</fullName>
    </submittedName>
</protein>
<gene>
    <name evidence="1" type="ORF">OE88DRAFT_1738304</name>
</gene>
<organism evidence="1 2">
    <name type="scientific">Heliocybe sulcata</name>
    <dbReference type="NCBI Taxonomy" id="5364"/>
    <lineage>
        <taxon>Eukaryota</taxon>
        <taxon>Fungi</taxon>
        <taxon>Dikarya</taxon>
        <taxon>Basidiomycota</taxon>
        <taxon>Agaricomycotina</taxon>
        <taxon>Agaricomycetes</taxon>
        <taxon>Gloeophyllales</taxon>
        <taxon>Gloeophyllaceae</taxon>
        <taxon>Heliocybe</taxon>
    </lineage>
</organism>
<keyword evidence="2" id="KW-1185">Reference proteome</keyword>
<reference evidence="1 2" key="1">
    <citation type="journal article" date="2019" name="Nat. Ecol. Evol.">
        <title>Megaphylogeny resolves global patterns of mushroom evolution.</title>
        <authorList>
            <person name="Varga T."/>
            <person name="Krizsan K."/>
            <person name="Foldi C."/>
            <person name="Dima B."/>
            <person name="Sanchez-Garcia M."/>
            <person name="Sanchez-Ramirez S."/>
            <person name="Szollosi G.J."/>
            <person name="Szarkandi J.G."/>
            <person name="Papp V."/>
            <person name="Albert L."/>
            <person name="Andreopoulos W."/>
            <person name="Angelini C."/>
            <person name="Antonin V."/>
            <person name="Barry K.W."/>
            <person name="Bougher N.L."/>
            <person name="Buchanan P."/>
            <person name="Buyck B."/>
            <person name="Bense V."/>
            <person name="Catcheside P."/>
            <person name="Chovatia M."/>
            <person name="Cooper J."/>
            <person name="Damon W."/>
            <person name="Desjardin D."/>
            <person name="Finy P."/>
            <person name="Geml J."/>
            <person name="Haridas S."/>
            <person name="Hughes K."/>
            <person name="Justo A."/>
            <person name="Karasinski D."/>
            <person name="Kautmanova I."/>
            <person name="Kiss B."/>
            <person name="Kocsube S."/>
            <person name="Kotiranta H."/>
            <person name="LaButti K.M."/>
            <person name="Lechner B.E."/>
            <person name="Liimatainen K."/>
            <person name="Lipzen A."/>
            <person name="Lukacs Z."/>
            <person name="Mihaltcheva S."/>
            <person name="Morgado L.N."/>
            <person name="Niskanen T."/>
            <person name="Noordeloos M.E."/>
            <person name="Ohm R.A."/>
            <person name="Ortiz-Santana B."/>
            <person name="Ovrebo C."/>
            <person name="Racz N."/>
            <person name="Riley R."/>
            <person name="Savchenko A."/>
            <person name="Shiryaev A."/>
            <person name="Soop K."/>
            <person name="Spirin V."/>
            <person name="Szebenyi C."/>
            <person name="Tomsovsky M."/>
            <person name="Tulloss R.E."/>
            <person name="Uehling J."/>
            <person name="Grigoriev I.V."/>
            <person name="Vagvolgyi C."/>
            <person name="Papp T."/>
            <person name="Martin F.M."/>
            <person name="Miettinen O."/>
            <person name="Hibbett D.S."/>
            <person name="Nagy L.G."/>
        </authorList>
    </citation>
    <scope>NUCLEOTIDE SEQUENCE [LARGE SCALE GENOMIC DNA]</scope>
    <source>
        <strain evidence="1 2">OMC1185</strain>
    </source>
</reference>
<sequence length="155" mass="17275">MAITYSVEHGKDIATCQIRTFTENGLRKLSIAIVPRDVGLNMIKLNISLNNEPCEITPTNPVIVPPGTPSSTRLLDWVEGQVNGPPYPDVEQGSVARLEDGQESELLTATESDSLELPPVRYSPEEVRVFLEKYRDTGKMPMPFNMPKKRKPHTS</sequence>
<dbReference type="Proteomes" id="UP000305948">
    <property type="component" value="Unassembled WGS sequence"/>
</dbReference>
<dbReference type="OrthoDB" id="10482379at2759"/>